<organism evidence="9 10">
    <name type="scientific">Catenisphaera adipataccumulans</name>
    <dbReference type="NCBI Taxonomy" id="700500"/>
    <lineage>
        <taxon>Bacteria</taxon>
        <taxon>Bacillati</taxon>
        <taxon>Bacillota</taxon>
        <taxon>Erysipelotrichia</taxon>
        <taxon>Erysipelotrichales</taxon>
        <taxon>Erysipelotrichaceae</taxon>
        <taxon>Catenisphaera</taxon>
    </lineage>
</organism>
<accession>A0A7W8FVM0</accession>
<evidence type="ECO:0000256" key="3">
    <source>
        <dbReference type="ARBA" id="ARBA00022741"/>
    </source>
</evidence>
<keyword evidence="3 7" id="KW-0547">Nucleotide-binding</keyword>
<feature type="binding site" evidence="7">
    <location>
        <position position="224"/>
    </location>
    <ligand>
        <name>ATP</name>
        <dbReference type="ChEBI" id="CHEBI:30616"/>
    </ligand>
</feature>
<dbReference type="EC" id="6.1.1.12" evidence="7"/>
<proteinExistence type="inferred from homology"/>
<feature type="binding site" evidence="7">
    <location>
        <position position="491"/>
    </location>
    <ligand>
        <name>L-aspartate</name>
        <dbReference type="ChEBI" id="CHEBI:29991"/>
    </ligand>
</feature>
<evidence type="ECO:0000256" key="5">
    <source>
        <dbReference type="ARBA" id="ARBA00022917"/>
    </source>
</evidence>
<keyword evidence="6 7" id="KW-0030">Aminoacyl-tRNA synthetase</keyword>
<feature type="binding site" evidence="7">
    <location>
        <position position="484"/>
    </location>
    <ligand>
        <name>ATP</name>
        <dbReference type="ChEBI" id="CHEBI:30616"/>
    </ligand>
</feature>
<comment type="caution">
    <text evidence="9">The sequence shown here is derived from an EMBL/GenBank/DDBJ whole genome shotgun (WGS) entry which is preliminary data.</text>
</comment>
<feature type="domain" description="Aminoacyl-transfer RNA synthetases class-II family profile" evidence="8">
    <location>
        <begin position="136"/>
        <end position="557"/>
    </location>
</feature>
<comment type="subunit">
    <text evidence="7">Homodimer.</text>
</comment>
<dbReference type="SUPFAM" id="SSF55681">
    <property type="entry name" value="Class II aaRS and biotin synthetases"/>
    <property type="match status" value="1"/>
</dbReference>
<dbReference type="Pfam" id="PF02938">
    <property type="entry name" value="GAD"/>
    <property type="match status" value="1"/>
</dbReference>
<dbReference type="Pfam" id="PF00152">
    <property type="entry name" value="tRNA-synt_2"/>
    <property type="match status" value="1"/>
</dbReference>
<dbReference type="InterPro" id="IPR004524">
    <property type="entry name" value="Asp-tRNA-ligase_1"/>
</dbReference>
<dbReference type="HAMAP" id="MF_00044">
    <property type="entry name" value="Asp_tRNA_synth_type1"/>
    <property type="match status" value="1"/>
</dbReference>
<comment type="subcellular location">
    <subcellularLocation>
        <location evidence="7">Cytoplasm</location>
    </subcellularLocation>
</comment>
<dbReference type="PRINTS" id="PR01042">
    <property type="entry name" value="TRNASYNTHASP"/>
</dbReference>
<evidence type="ECO:0000256" key="7">
    <source>
        <dbReference type="HAMAP-Rule" id="MF_00044"/>
    </source>
</evidence>
<dbReference type="AlphaFoldDB" id="A0A7W8FVM0"/>
<dbReference type="GO" id="GO:0016740">
    <property type="term" value="F:transferase activity"/>
    <property type="evidence" value="ECO:0007669"/>
    <property type="project" value="UniProtKB-ARBA"/>
</dbReference>
<feature type="binding site" evidence="7">
    <location>
        <position position="215"/>
    </location>
    <ligand>
        <name>L-aspartate</name>
        <dbReference type="ChEBI" id="CHEBI:29991"/>
    </ligand>
</feature>
<keyword evidence="5 7" id="KW-0648">Protein biosynthesis</keyword>
<dbReference type="SUPFAM" id="SSF50249">
    <property type="entry name" value="Nucleic acid-binding proteins"/>
    <property type="match status" value="1"/>
</dbReference>
<feature type="binding site" evidence="7">
    <location>
        <begin position="536"/>
        <end position="539"/>
    </location>
    <ligand>
        <name>ATP</name>
        <dbReference type="ChEBI" id="CHEBI:30616"/>
    </ligand>
</feature>
<dbReference type="CDD" id="cd04317">
    <property type="entry name" value="EcAspRS_like_N"/>
    <property type="match status" value="1"/>
</dbReference>
<dbReference type="InterPro" id="IPR045864">
    <property type="entry name" value="aa-tRNA-synth_II/BPL/LPL"/>
</dbReference>
<dbReference type="InterPro" id="IPR012340">
    <property type="entry name" value="NA-bd_OB-fold"/>
</dbReference>
<keyword evidence="10" id="KW-1185">Reference proteome</keyword>
<dbReference type="EMBL" id="JACHHK010000004">
    <property type="protein sequence ID" value="MBB5183293.1"/>
    <property type="molecule type" value="Genomic_DNA"/>
</dbReference>
<sequence length="593" mass="67654">MERTHHNGELRAQHVGQHVALVGWVAKKRNFGQLVFIDLRDRSGIVQLVFNETFAELTKKIRNEYVIHVTGTVVKRQEANPDLPTGEIEVKVETAEIINAAKTTPLIIADETDALEDTRLTYRYLDLRRPIMQKRLMMRHQICRSIRDYLDHHDFVEIETPMLGKSTPEGARDYLVPSRVHPGSFYALPQSPQLYKQLLMISGFERYYQFARCFRDEDLRADRQTDFTQVDIETSFLTETEIQEMMEEMLVKLMKEVKGIDIKRPFLRLTYDEAMNTYGSDKPDNRFGMKLQDLSDLFADSEFKVFRSVLADHGVIKAIVVPGFGGISRKKIDRYTNLAKKNGAKGLVVLKEKDGDLAGSARKFLSDNEVQALFERLTIQSNDAVFIVSDAWDTACTVLGALRNEIGRELGLKKKDEFSFLWVVDFPMFEWSEEQNRYMSMHHPFTQPKEEDLPKLDPALTKVKGSALGEIRANAYDIVLNGYELGGGSLRIYDNDLQTKIFECLGFTDEDIRQKFGFFIDAFQYGTPPHGGLAFGLDRIAMILTESDSIRDVIAFPKNAKATCMMSKAPAPVDPAQLEELHIAITEKEEESC</sequence>
<evidence type="ECO:0000259" key="8">
    <source>
        <dbReference type="PROSITE" id="PS50862"/>
    </source>
</evidence>
<dbReference type="PROSITE" id="PS50862">
    <property type="entry name" value="AA_TRNA_LIGASE_II"/>
    <property type="match status" value="1"/>
</dbReference>
<feature type="region of interest" description="Aspartate" evidence="7">
    <location>
        <begin position="193"/>
        <end position="196"/>
    </location>
</feature>
<comment type="caution">
    <text evidence="7">Lacks conserved residue(s) required for the propagation of feature annotation.</text>
</comment>
<keyword evidence="2 7" id="KW-0436">Ligase</keyword>
<evidence type="ECO:0000256" key="1">
    <source>
        <dbReference type="ARBA" id="ARBA00006303"/>
    </source>
</evidence>
<dbReference type="InterPro" id="IPR006195">
    <property type="entry name" value="aa-tRNA-synth_II"/>
</dbReference>
<dbReference type="GO" id="GO:0005524">
    <property type="term" value="F:ATP binding"/>
    <property type="evidence" value="ECO:0007669"/>
    <property type="project" value="UniProtKB-UniRule"/>
</dbReference>
<dbReference type="InterPro" id="IPR004364">
    <property type="entry name" value="Aa-tRNA-synt_II"/>
</dbReference>
<name>A0A7W8FVM0_9FIRM</name>
<dbReference type="Pfam" id="PF01336">
    <property type="entry name" value="tRNA_anti-codon"/>
    <property type="match status" value="1"/>
</dbReference>
<evidence type="ECO:0000313" key="10">
    <source>
        <dbReference type="Proteomes" id="UP000539953"/>
    </source>
</evidence>
<evidence type="ECO:0000256" key="6">
    <source>
        <dbReference type="ARBA" id="ARBA00023146"/>
    </source>
</evidence>
<dbReference type="PANTHER" id="PTHR22594:SF5">
    <property type="entry name" value="ASPARTATE--TRNA LIGASE, MITOCHONDRIAL"/>
    <property type="match status" value="1"/>
</dbReference>
<dbReference type="GO" id="GO:0005737">
    <property type="term" value="C:cytoplasm"/>
    <property type="evidence" value="ECO:0007669"/>
    <property type="project" value="UniProtKB-SubCell"/>
</dbReference>
<feature type="binding site" evidence="7">
    <location>
        <position position="442"/>
    </location>
    <ligand>
        <name>L-aspartate</name>
        <dbReference type="ChEBI" id="CHEBI:29991"/>
    </ligand>
</feature>
<dbReference type="PANTHER" id="PTHR22594">
    <property type="entry name" value="ASPARTYL/LYSYL-TRNA SYNTHETASE"/>
    <property type="match status" value="1"/>
</dbReference>
<dbReference type="GO" id="GO:0004815">
    <property type="term" value="F:aspartate-tRNA ligase activity"/>
    <property type="evidence" value="ECO:0007669"/>
    <property type="project" value="UniProtKB-UniRule"/>
</dbReference>
<protein>
    <recommendedName>
        <fullName evidence="7">Aspartate--tRNA ligase</fullName>
        <ecNumber evidence="7">6.1.1.12</ecNumber>
    </recommendedName>
    <alternativeName>
        <fullName evidence="7">Aspartyl-tRNA synthetase</fullName>
        <shortName evidence="7">AspRS</shortName>
    </alternativeName>
</protein>
<dbReference type="RefSeq" id="WP_183328588.1">
    <property type="nucleotide sequence ID" value="NZ_JACHHK010000004.1"/>
</dbReference>
<dbReference type="InterPro" id="IPR004365">
    <property type="entry name" value="NA-bd_OB_tRNA"/>
</dbReference>
<keyword evidence="7" id="KW-0963">Cytoplasm</keyword>
<feature type="binding site" evidence="7">
    <location>
        <position position="169"/>
    </location>
    <ligand>
        <name>L-aspartate</name>
        <dbReference type="ChEBI" id="CHEBI:29991"/>
    </ligand>
</feature>
<dbReference type="NCBIfam" id="TIGR00459">
    <property type="entry name" value="aspS_bact"/>
    <property type="match status" value="1"/>
</dbReference>
<dbReference type="GO" id="GO:0006422">
    <property type="term" value="P:aspartyl-tRNA aminoacylation"/>
    <property type="evidence" value="ECO:0007669"/>
    <property type="project" value="UniProtKB-UniRule"/>
</dbReference>
<dbReference type="SUPFAM" id="SSF55261">
    <property type="entry name" value="GAD domain-like"/>
    <property type="match status" value="1"/>
</dbReference>
<comment type="function">
    <text evidence="7">Catalyzes the attachment of L-aspartate to tRNA(Asp) in a two-step reaction: L-aspartate is first activated by ATP to form Asp-AMP and then transferred to the acceptor end of tRNA(Asp).</text>
</comment>
<comment type="catalytic activity">
    <reaction evidence="7">
        <text>tRNA(Asp) + L-aspartate + ATP = L-aspartyl-tRNA(Asp) + AMP + diphosphate</text>
        <dbReference type="Rhea" id="RHEA:19649"/>
        <dbReference type="Rhea" id="RHEA-COMP:9660"/>
        <dbReference type="Rhea" id="RHEA-COMP:9678"/>
        <dbReference type="ChEBI" id="CHEBI:29991"/>
        <dbReference type="ChEBI" id="CHEBI:30616"/>
        <dbReference type="ChEBI" id="CHEBI:33019"/>
        <dbReference type="ChEBI" id="CHEBI:78442"/>
        <dbReference type="ChEBI" id="CHEBI:78516"/>
        <dbReference type="ChEBI" id="CHEBI:456215"/>
        <dbReference type="EC" id="6.1.1.12"/>
    </reaction>
</comment>
<dbReference type="InterPro" id="IPR047089">
    <property type="entry name" value="Asp-tRNA-ligase_1_N"/>
</dbReference>
<feature type="binding site" evidence="7">
    <location>
        <begin position="215"/>
        <end position="217"/>
    </location>
    <ligand>
        <name>ATP</name>
        <dbReference type="ChEBI" id="CHEBI:30616"/>
    </ligand>
</feature>
<evidence type="ECO:0000313" key="9">
    <source>
        <dbReference type="EMBL" id="MBB5183293.1"/>
    </source>
</evidence>
<dbReference type="GO" id="GO:0140096">
    <property type="term" value="F:catalytic activity, acting on a protein"/>
    <property type="evidence" value="ECO:0007669"/>
    <property type="project" value="UniProtKB-ARBA"/>
</dbReference>
<evidence type="ECO:0000256" key="4">
    <source>
        <dbReference type="ARBA" id="ARBA00022840"/>
    </source>
</evidence>
<dbReference type="NCBIfam" id="NF001750">
    <property type="entry name" value="PRK00476.1"/>
    <property type="match status" value="1"/>
</dbReference>
<dbReference type="Gene3D" id="3.30.1360.30">
    <property type="entry name" value="GAD-like domain"/>
    <property type="match status" value="1"/>
</dbReference>
<dbReference type="CDD" id="cd00777">
    <property type="entry name" value="AspRS_core"/>
    <property type="match status" value="1"/>
</dbReference>
<dbReference type="GO" id="GO:0003676">
    <property type="term" value="F:nucleic acid binding"/>
    <property type="evidence" value="ECO:0007669"/>
    <property type="project" value="InterPro"/>
</dbReference>
<dbReference type="Proteomes" id="UP000539953">
    <property type="component" value="Unassembled WGS sequence"/>
</dbReference>
<keyword evidence="4 7" id="KW-0067">ATP-binding</keyword>
<comment type="similarity">
    <text evidence="1 7">Belongs to the class-II aminoacyl-tRNA synthetase family. Type 1 subfamily.</text>
</comment>
<dbReference type="InterPro" id="IPR004115">
    <property type="entry name" value="GAD-like_sf"/>
</dbReference>
<dbReference type="InterPro" id="IPR047090">
    <property type="entry name" value="AspRS_core"/>
</dbReference>
<evidence type="ECO:0000256" key="2">
    <source>
        <dbReference type="ARBA" id="ARBA00022598"/>
    </source>
</evidence>
<reference evidence="9 10" key="1">
    <citation type="submission" date="2020-08" db="EMBL/GenBank/DDBJ databases">
        <title>Genomic Encyclopedia of Type Strains, Phase IV (KMG-IV): sequencing the most valuable type-strain genomes for metagenomic binning, comparative biology and taxonomic classification.</title>
        <authorList>
            <person name="Goeker M."/>
        </authorList>
    </citation>
    <scope>NUCLEOTIDE SEQUENCE [LARGE SCALE GENOMIC DNA]</scope>
    <source>
        <strain evidence="9 10">DSM 25799</strain>
    </source>
</reference>
<dbReference type="Gene3D" id="2.40.50.140">
    <property type="entry name" value="Nucleic acid-binding proteins"/>
    <property type="match status" value="1"/>
</dbReference>
<dbReference type="Gene3D" id="3.30.930.10">
    <property type="entry name" value="Bira Bifunctional Protein, Domain 2"/>
    <property type="match status" value="1"/>
</dbReference>
<dbReference type="InterPro" id="IPR029351">
    <property type="entry name" value="GAD_dom"/>
</dbReference>
<dbReference type="InterPro" id="IPR002312">
    <property type="entry name" value="Asp/Asn-tRNA-synth_IIb"/>
</dbReference>
<gene>
    <name evidence="7" type="primary">aspS</name>
    <name evidence="9" type="ORF">HNQ47_001314</name>
</gene>